<feature type="domain" description="DNA primase/polymerase bifunctional N-terminal" evidence="2">
    <location>
        <begin position="9"/>
        <end position="166"/>
    </location>
</feature>
<dbReference type="PANTHER" id="PTHR35372">
    <property type="entry name" value="ATP BINDING PROTEIN-RELATED"/>
    <property type="match status" value="1"/>
</dbReference>
<dbReference type="InterPro" id="IPR051620">
    <property type="entry name" value="ORF904-like_C"/>
</dbReference>
<dbReference type="EMBL" id="VITF01000026">
    <property type="protein sequence ID" value="TWA59258.1"/>
    <property type="molecule type" value="Genomic_DNA"/>
</dbReference>
<evidence type="ECO:0000313" key="3">
    <source>
        <dbReference type="EMBL" id="TWA59258.1"/>
    </source>
</evidence>
<dbReference type="CDD" id="cd04859">
    <property type="entry name" value="Prim_Pol"/>
    <property type="match status" value="1"/>
</dbReference>
<dbReference type="PANTHER" id="PTHR35372:SF2">
    <property type="entry name" value="SF3 HELICASE DOMAIN-CONTAINING PROTEIN"/>
    <property type="match status" value="1"/>
</dbReference>
<dbReference type="SMART" id="SM00943">
    <property type="entry name" value="Prim-Pol"/>
    <property type="match status" value="1"/>
</dbReference>
<gene>
    <name evidence="3" type="ORF">FBZ82_12619</name>
</gene>
<sequence length="288" mass="31191">MIRTNLNAALAYARRGRAVFPVADRDGRKVPLTAHGFHDATADEATVTEWWTRWPCAWIGTPTGQAAGIVVLDIDTKNGVNGWDALEEMGVLPLADTWTATTPSGGVHVYFQHPGFHCKTVANQLGRGLDTRGDRGSILLPDGDTRRWDPHLRPGRCELTPLPAWLVSWFRRENEPPPAATPIRRPANDNGALAPYATAALDSAAEAIRRAPAGKQEATLNGEAFSIGTLIGAGLMPEGFARRVLVWAGCQMASHRRGQPWRPDEVERKVSAALKAGAAQPRQVVNHG</sequence>
<dbReference type="RefSeq" id="WP_186465028.1">
    <property type="nucleotide sequence ID" value="NZ_VITF01000026.1"/>
</dbReference>
<evidence type="ECO:0000256" key="1">
    <source>
        <dbReference type="ARBA" id="ARBA00022801"/>
    </source>
</evidence>
<name>A0A560AFV8_AZOBR</name>
<dbReference type="Proteomes" id="UP000316083">
    <property type="component" value="Unassembled WGS sequence"/>
</dbReference>
<evidence type="ECO:0000313" key="4">
    <source>
        <dbReference type="Proteomes" id="UP000316083"/>
    </source>
</evidence>
<dbReference type="InterPro" id="IPR015330">
    <property type="entry name" value="DNA_primase/pol_bifunc_N"/>
</dbReference>
<dbReference type="SUPFAM" id="SSF56747">
    <property type="entry name" value="Prim-pol domain"/>
    <property type="match status" value="1"/>
</dbReference>
<dbReference type="AlphaFoldDB" id="A0A560AFV8"/>
<organism evidence="3 4">
    <name type="scientific">Azospirillum brasilense</name>
    <dbReference type="NCBI Taxonomy" id="192"/>
    <lineage>
        <taxon>Bacteria</taxon>
        <taxon>Pseudomonadati</taxon>
        <taxon>Pseudomonadota</taxon>
        <taxon>Alphaproteobacteria</taxon>
        <taxon>Rhodospirillales</taxon>
        <taxon>Azospirillaceae</taxon>
        <taxon>Azospirillum</taxon>
    </lineage>
</organism>
<comment type="caution">
    <text evidence="3">The sequence shown here is derived from an EMBL/GenBank/DDBJ whole genome shotgun (WGS) entry which is preliminary data.</text>
</comment>
<keyword evidence="1" id="KW-0378">Hydrolase</keyword>
<accession>A0A560AFV8</accession>
<reference evidence="3 4" key="1">
    <citation type="submission" date="2019-06" db="EMBL/GenBank/DDBJ databases">
        <title>Genomic Encyclopedia of Type Strains, Phase IV (KMG-V): Genome sequencing to study the core and pangenomes of soil and plant-associated prokaryotes.</title>
        <authorList>
            <person name="Whitman W."/>
        </authorList>
    </citation>
    <scope>NUCLEOTIDE SEQUENCE [LARGE SCALE GENOMIC DNA]</scope>
    <source>
        <strain evidence="3 4">BR 11796</strain>
    </source>
</reference>
<protein>
    <submittedName>
        <fullName evidence="3">Bifunctional DNA primase/polymerase-like protein</fullName>
    </submittedName>
</protein>
<dbReference type="GO" id="GO:0016787">
    <property type="term" value="F:hydrolase activity"/>
    <property type="evidence" value="ECO:0007669"/>
    <property type="project" value="UniProtKB-KW"/>
</dbReference>
<evidence type="ECO:0000259" key="2">
    <source>
        <dbReference type="SMART" id="SM00943"/>
    </source>
</evidence>
<proteinExistence type="predicted"/>
<dbReference type="Pfam" id="PF09250">
    <property type="entry name" value="Prim-Pol"/>
    <property type="match status" value="1"/>
</dbReference>